<comment type="subcellular location">
    <subcellularLocation>
        <location evidence="1">Secreted</location>
    </subcellularLocation>
</comment>
<dbReference type="InterPro" id="IPR000152">
    <property type="entry name" value="EGF-type_Asp/Asn_hydroxyl_site"/>
</dbReference>
<dbReference type="PANTHER" id="PTHR12916">
    <property type="entry name" value="CYTOCHROME C OXIDASE POLYPEPTIDE VIC-2"/>
    <property type="match status" value="1"/>
</dbReference>
<dbReference type="InterPro" id="IPR001881">
    <property type="entry name" value="EGF-like_Ca-bd_dom"/>
</dbReference>
<dbReference type="InterPro" id="IPR000742">
    <property type="entry name" value="EGF"/>
</dbReference>
<dbReference type="FunFam" id="2.10.25.10:FF:000045">
    <property type="entry name" value="Slit guidance ligand 2"/>
    <property type="match status" value="1"/>
</dbReference>
<keyword evidence="4" id="KW-0732">Signal</keyword>
<feature type="non-terminal residue" evidence="11">
    <location>
        <position position="1"/>
    </location>
</feature>
<gene>
    <name evidence="11" type="primary">ORF227</name>
</gene>
<dbReference type="GO" id="GO:0005576">
    <property type="term" value="C:extracellular region"/>
    <property type="evidence" value="ECO:0007669"/>
    <property type="project" value="UniProtKB-SubCell"/>
</dbReference>
<evidence type="ECO:0000256" key="2">
    <source>
        <dbReference type="ARBA" id="ARBA00022525"/>
    </source>
</evidence>
<feature type="domain" description="EGF-like" evidence="10">
    <location>
        <begin position="4"/>
        <end position="40"/>
    </location>
</feature>
<evidence type="ECO:0000256" key="1">
    <source>
        <dbReference type="ARBA" id="ARBA00004613"/>
    </source>
</evidence>
<dbReference type="PROSITE" id="PS01187">
    <property type="entry name" value="EGF_CA"/>
    <property type="match status" value="1"/>
</dbReference>
<dbReference type="PROSITE" id="PS01186">
    <property type="entry name" value="EGF_2"/>
    <property type="match status" value="1"/>
</dbReference>
<keyword evidence="7" id="KW-0325">Glycoprotein</keyword>
<evidence type="ECO:0000256" key="3">
    <source>
        <dbReference type="ARBA" id="ARBA00022536"/>
    </source>
</evidence>
<dbReference type="Pfam" id="PF00008">
    <property type="entry name" value="EGF"/>
    <property type="match status" value="1"/>
</dbReference>
<dbReference type="PROSITE" id="PS00010">
    <property type="entry name" value="ASX_HYDROXYL"/>
    <property type="match status" value="1"/>
</dbReference>
<reference evidence="11" key="1">
    <citation type="submission" date="2014-12" db="EMBL/GenBank/DDBJ databases">
        <title>Insight into the proteome of Arion vulgaris.</title>
        <authorList>
            <person name="Aradska J."/>
            <person name="Bulat T."/>
            <person name="Smidak R."/>
            <person name="Sarate P."/>
            <person name="Gangsoo J."/>
            <person name="Sialana F."/>
            <person name="Bilban M."/>
            <person name="Lubec G."/>
        </authorList>
    </citation>
    <scope>NUCLEOTIDE SEQUENCE</scope>
    <source>
        <tissue evidence="11">Skin</tissue>
    </source>
</reference>
<dbReference type="GO" id="GO:0007399">
    <property type="term" value="P:nervous system development"/>
    <property type="evidence" value="ECO:0007669"/>
    <property type="project" value="UniProtKB-ARBA"/>
</dbReference>
<dbReference type="CDD" id="cd00054">
    <property type="entry name" value="EGF_CA"/>
    <property type="match status" value="1"/>
</dbReference>
<feature type="disulfide bond" evidence="8">
    <location>
        <begin position="30"/>
        <end position="39"/>
    </location>
</feature>
<name>A0A0B6XU04_9EUPU</name>
<protein>
    <recommendedName>
        <fullName evidence="10">EGF-like domain-containing protein</fullName>
    </recommendedName>
</protein>
<dbReference type="EMBL" id="HACG01000091">
    <property type="protein sequence ID" value="CEK46956.1"/>
    <property type="molecule type" value="Transcribed_RNA"/>
</dbReference>
<dbReference type="GO" id="GO:0007219">
    <property type="term" value="P:Notch signaling pathway"/>
    <property type="evidence" value="ECO:0007669"/>
    <property type="project" value="TreeGrafter"/>
</dbReference>
<keyword evidence="3 8" id="KW-0245">EGF-like domain</keyword>
<evidence type="ECO:0000256" key="8">
    <source>
        <dbReference type="PROSITE-ProRule" id="PRU00076"/>
    </source>
</evidence>
<dbReference type="GO" id="GO:0005112">
    <property type="term" value="F:Notch binding"/>
    <property type="evidence" value="ECO:0007669"/>
    <property type="project" value="TreeGrafter"/>
</dbReference>
<dbReference type="Gene3D" id="2.10.25.10">
    <property type="entry name" value="Laminin"/>
    <property type="match status" value="1"/>
</dbReference>
<evidence type="ECO:0000256" key="7">
    <source>
        <dbReference type="ARBA" id="ARBA00023180"/>
    </source>
</evidence>
<dbReference type="PANTHER" id="PTHR12916:SF4">
    <property type="entry name" value="UNINFLATABLE, ISOFORM C"/>
    <property type="match status" value="1"/>
</dbReference>
<feature type="region of interest" description="Disordered" evidence="9">
    <location>
        <begin position="56"/>
        <end position="85"/>
    </location>
</feature>
<dbReference type="PRINTS" id="PR00010">
    <property type="entry name" value="EGFBLOOD"/>
</dbReference>
<dbReference type="SMART" id="SM00179">
    <property type="entry name" value="EGF_CA"/>
    <property type="match status" value="1"/>
</dbReference>
<accession>A0A0B6XU04</accession>
<comment type="caution">
    <text evidence="8">Lacks conserved residue(s) required for the propagation of feature annotation.</text>
</comment>
<dbReference type="PROSITE" id="PS00022">
    <property type="entry name" value="EGF_1"/>
    <property type="match status" value="1"/>
</dbReference>
<keyword evidence="5" id="KW-0677">Repeat</keyword>
<evidence type="ECO:0000313" key="11">
    <source>
        <dbReference type="EMBL" id="CEK46956.1"/>
    </source>
</evidence>
<feature type="compositionally biased region" description="Polar residues" evidence="9">
    <location>
        <begin position="56"/>
        <end position="70"/>
    </location>
</feature>
<evidence type="ECO:0000256" key="9">
    <source>
        <dbReference type="SAM" id="MobiDB-lite"/>
    </source>
</evidence>
<keyword evidence="2" id="KW-0964">Secreted</keyword>
<evidence type="ECO:0000259" key="10">
    <source>
        <dbReference type="PROSITE" id="PS50026"/>
    </source>
</evidence>
<evidence type="ECO:0000256" key="6">
    <source>
        <dbReference type="ARBA" id="ARBA00023157"/>
    </source>
</evidence>
<keyword evidence="6 8" id="KW-1015">Disulfide bond</keyword>
<evidence type="ECO:0000256" key="5">
    <source>
        <dbReference type="ARBA" id="ARBA00022737"/>
    </source>
</evidence>
<proteinExistence type="predicted"/>
<feature type="non-terminal residue" evidence="11">
    <location>
        <position position="85"/>
    </location>
</feature>
<dbReference type="AlphaFoldDB" id="A0A0B6XU04"/>
<sequence length="85" mass="9231">CEEDIDDCQDDLCENGGTCVDKLADFDCICPVGFTGLLCEMSLEVSTQFENIQTEKVTTNSRTTDLPASGTTVEDDPTTVTEEVQ</sequence>
<dbReference type="SMART" id="SM00181">
    <property type="entry name" value="EGF"/>
    <property type="match status" value="1"/>
</dbReference>
<dbReference type="GO" id="GO:0005509">
    <property type="term" value="F:calcium ion binding"/>
    <property type="evidence" value="ECO:0007669"/>
    <property type="project" value="InterPro"/>
</dbReference>
<dbReference type="PROSITE" id="PS50026">
    <property type="entry name" value="EGF_3"/>
    <property type="match status" value="1"/>
</dbReference>
<evidence type="ECO:0000256" key="4">
    <source>
        <dbReference type="ARBA" id="ARBA00022729"/>
    </source>
</evidence>
<dbReference type="InterPro" id="IPR018097">
    <property type="entry name" value="EGF_Ca-bd_CS"/>
</dbReference>
<dbReference type="SUPFAM" id="SSF57196">
    <property type="entry name" value="EGF/Laminin"/>
    <property type="match status" value="1"/>
</dbReference>
<organism evidence="11">
    <name type="scientific">Arion vulgaris</name>
    <dbReference type="NCBI Taxonomy" id="1028688"/>
    <lineage>
        <taxon>Eukaryota</taxon>
        <taxon>Metazoa</taxon>
        <taxon>Spiralia</taxon>
        <taxon>Lophotrochozoa</taxon>
        <taxon>Mollusca</taxon>
        <taxon>Gastropoda</taxon>
        <taxon>Heterobranchia</taxon>
        <taxon>Euthyneura</taxon>
        <taxon>Panpulmonata</taxon>
        <taxon>Eupulmonata</taxon>
        <taxon>Stylommatophora</taxon>
        <taxon>Helicina</taxon>
        <taxon>Arionoidea</taxon>
        <taxon>Arionidae</taxon>
        <taxon>Arion</taxon>
    </lineage>
</organism>